<dbReference type="RefSeq" id="WP_264206246.1">
    <property type="nucleotide sequence ID" value="NZ_JAOZEW010000010.1"/>
</dbReference>
<dbReference type="Proteomes" id="UP001151079">
    <property type="component" value="Unassembled WGS sequence"/>
</dbReference>
<dbReference type="AlphaFoldDB" id="A0A9X3C5U4"/>
<evidence type="ECO:0000313" key="2">
    <source>
        <dbReference type="Proteomes" id="UP001151079"/>
    </source>
</evidence>
<gene>
    <name evidence="1" type="ORF">OIU83_10685</name>
</gene>
<comment type="caution">
    <text evidence="1">The sequence shown here is derived from an EMBL/GenBank/DDBJ whole genome shotgun (WGS) entry which is preliminary data.</text>
</comment>
<sequence>MQYKVYKTVLFFLFLFCHNSIKSQVFGGDFYITYDRAKYNITAYGIDNDKAENNKTIEFTEKDIKKIKYDKLKFISFQDTSENRKKQFYETIALRLTSKKKKQTEMLIFITGKFWDVLNYTLDINFEKGTYCIFIPISQNEQLNLKKTDEIEAGTNITNLLIKM</sequence>
<accession>A0A9X3C5U4</accession>
<reference evidence="1" key="1">
    <citation type="submission" date="2022-10" db="EMBL/GenBank/DDBJ databases">
        <title>Two novel species of Flavobacterium.</title>
        <authorList>
            <person name="Liu Q."/>
            <person name="Xin Y.-H."/>
        </authorList>
    </citation>
    <scope>NUCLEOTIDE SEQUENCE</scope>
    <source>
        <strain evidence="1">LS1R49</strain>
    </source>
</reference>
<name>A0A9X3C5U4_9FLAO</name>
<dbReference type="EMBL" id="JAOZEW010000010">
    <property type="protein sequence ID" value="MCV9928122.1"/>
    <property type="molecule type" value="Genomic_DNA"/>
</dbReference>
<organism evidence="1 2">
    <name type="scientific">Flavobacterium shii</name>
    <dbReference type="NCBI Taxonomy" id="2987687"/>
    <lineage>
        <taxon>Bacteria</taxon>
        <taxon>Pseudomonadati</taxon>
        <taxon>Bacteroidota</taxon>
        <taxon>Flavobacteriia</taxon>
        <taxon>Flavobacteriales</taxon>
        <taxon>Flavobacteriaceae</taxon>
        <taxon>Flavobacterium</taxon>
    </lineage>
</organism>
<protein>
    <submittedName>
        <fullName evidence="1">Uncharacterized protein</fullName>
    </submittedName>
</protein>
<evidence type="ECO:0000313" key="1">
    <source>
        <dbReference type="EMBL" id="MCV9928122.1"/>
    </source>
</evidence>
<keyword evidence="2" id="KW-1185">Reference proteome</keyword>
<proteinExistence type="predicted"/>